<sequence length="155" mass="16785">MTTDAQFEEWAALADPALPPAEAVRKAVHGELGAIYELANNSALPLDAILLLLRRDDPVVAGLLLFHDVPTEVVIAIMEQFSGEEGLVRTAKWHANAPVAVKLTLPLAEVVGGSLESFFAMVRATSDERAVVHSAIVEEERVTLAEVWARARPVR</sequence>
<organism evidence="1 2">
    <name type="scientific">Cellulomonas fimi</name>
    <dbReference type="NCBI Taxonomy" id="1708"/>
    <lineage>
        <taxon>Bacteria</taxon>
        <taxon>Bacillati</taxon>
        <taxon>Actinomycetota</taxon>
        <taxon>Actinomycetes</taxon>
        <taxon>Micrococcales</taxon>
        <taxon>Cellulomonadaceae</taxon>
        <taxon>Cellulomonas</taxon>
    </lineage>
</organism>
<protein>
    <submittedName>
        <fullName evidence="1">Uncharacterized protein</fullName>
    </submittedName>
</protein>
<accession>A0A7Y0M1F8</accession>
<keyword evidence="2" id="KW-1185">Reference proteome</keyword>
<name>A0A7Y0M1F8_CELFI</name>
<dbReference type="EMBL" id="JABCJJ010000050">
    <property type="protein sequence ID" value="NMR21679.1"/>
    <property type="molecule type" value="Genomic_DNA"/>
</dbReference>
<proteinExistence type="predicted"/>
<dbReference type="RefSeq" id="WP_169326044.1">
    <property type="nucleotide sequence ID" value="NZ_JABCJJ010000050.1"/>
</dbReference>
<reference evidence="1 2" key="1">
    <citation type="submission" date="2020-04" db="EMBL/GenBank/DDBJ databases">
        <title>Sequencing and Assembly of C. fimi.</title>
        <authorList>
            <person name="Ramsey A.R."/>
        </authorList>
    </citation>
    <scope>NUCLEOTIDE SEQUENCE [LARGE SCALE GENOMIC DNA]</scope>
    <source>
        <strain evidence="1 2">SB</strain>
    </source>
</reference>
<evidence type="ECO:0000313" key="2">
    <source>
        <dbReference type="Proteomes" id="UP000562124"/>
    </source>
</evidence>
<dbReference type="AlphaFoldDB" id="A0A7Y0M1F8"/>
<dbReference type="Proteomes" id="UP000562124">
    <property type="component" value="Unassembled WGS sequence"/>
</dbReference>
<evidence type="ECO:0000313" key="1">
    <source>
        <dbReference type="EMBL" id="NMR21679.1"/>
    </source>
</evidence>
<comment type="caution">
    <text evidence="1">The sequence shown here is derived from an EMBL/GenBank/DDBJ whole genome shotgun (WGS) entry which is preliminary data.</text>
</comment>
<gene>
    <name evidence="1" type="ORF">HIR71_15890</name>
</gene>